<dbReference type="GO" id="GO:0031966">
    <property type="term" value="C:mitochondrial membrane"/>
    <property type="evidence" value="ECO:0007669"/>
    <property type="project" value="UniProtKB-SubCell"/>
</dbReference>
<keyword evidence="7 12" id="KW-0375">Hydrogen ion transport</keyword>
<evidence type="ECO:0000313" key="14">
    <source>
        <dbReference type="EMBL" id="AXS66415.1"/>
    </source>
</evidence>
<organism evidence="14">
    <name type="scientific">Caraboidea sp. KM-2017</name>
    <dbReference type="NCBI Taxonomy" id="2219285"/>
    <lineage>
        <taxon>Eukaryota</taxon>
        <taxon>Metazoa</taxon>
        <taxon>Ecdysozoa</taxon>
        <taxon>Arthropoda</taxon>
        <taxon>Hexapoda</taxon>
        <taxon>Insecta</taxon>
        <taxon>Pterygota</taxon>
        <taxon>Neoptera</taxon>
        <taxon>Endopterygota</taxon>
        <taxon>Coleoptera</taxon>
        <taxon>Adephaga</taxon>
        <taxon>Caraboidea</taxon>
    </lineage>
</organism>
<geneLocation type="mitochondrion" evidence="14"/>
<sequence>MPQMAPMNWLFLYIMFTMIFLLFNFLNYYMFLIKNTKISIKNNYLSKILNWKW</sequence>
<evidence type="ECO:0000256" key="5">
    <source>
        <dbReference type="ARBA" id="ARBA00022547"/>
    </source>
</evidence>
<keyword evidence="6 12" id="KW-0812">Transmembrane</keyword>
<dbReference type="AlphaFoldDB" id="A0A346RK18"/>
<comment type="subunit">
    <text evidence="3">F-type ATPases have 2 components, CF(1) - the catalytic core - and CF(0) - the membrane proton channel.</text>
</comment>
<keyword evidence="11 13" id="KW-0472">Membrane</keyword>
<evidence type="ECO:0000256" key="13">
    <source>
        <dbReference type="SAM" id="Phobius"/>
    </source>
</evidence>
<evidence type="ECO:0000256" key="10">
    <source>
        <dbReference type="ARBA" id="ARBA00023128"/>
    </source>
</evidence>
<evidence type="ECO:0000256" key="4">
    <source>
        <dbReference type="ARBA" id="ARBA00022448"/>
    </source>
</evidence>
<proteinExistence type="inferred from homology"/>
<reference evidence="14" key="1">
    <citation type="journal article" date="2018" name="J. ISSAAS">
        <title>The contribution of mitochondrial metagenomics to large-scale data mining and phylogenetic analysis of Coleoptera.</title>
        <authorList>
            <person name="Miller K."/>
            <person name="Linard B."/>
            <person name="Motyka M."/>
            <person name="Bocek M."/>
            <person name="Vogler A.P."/>
        </authorList>
    </citation>
    <scope>NUCLEOTIDE SEQUENCE</scope>
</reference>
<dbReference type="InterPro" id="IPR001421">
    <property type="entry name" value="ATP8_metazoa"/>
</dbReference>
<dbReference type="Pfam" id="PF00895">
    <property type="entry name" value="ATP-synt_8"/>
    <property type="match status" value="1"/>
</dbReference>
<keyword evidence="9 12" id="KW-0406">Ion transport</keyword>
<evidence type="ECO:0000256" key="7">
    <source>
        <dbReference type="ARBA" id="ARBA00022781"/>
    </source>
</evidence>
<evidence type="ECO:0000256" key="2">
    <source>
        <dbReference type="ARBA" id="ARBA00008892"/>
    </source>
</evidence>
<name>A0A346RK18_9COLE</name>
<comment type="similarity">
    <text evidence="2 12">Belongs to the ATPase protein 8 family.</text>
</comment>
<dbReference type="GO" id="GO:0045259">
    <property type="term" value="C:proton-transporting ATP synthase complex"/>
    <property type="evidence" value="ECO:0007669"/>
    <property type="project" value="UniProtKB-KW"/>
</dbReference>
<evidence type="ECO:0000256" key="9">
    <source>
        <dbReference type="ARBA" id="ARBA00023065"/>
    </source>
</evidence>
<keyword evidence="10 12" id="KW-0496">Mitochondrion</keyword>
<evidence type="ECO:0000256" key="11">
    <source>
        <dbReference type="ARBA" id="ARBA00023136"/>
    </source>
</evidence>
<keyword evidence="4 12" id="KW-0813">Transport</keyword>
<evidence type="ECO:0000256" key="12">
    <source>
        <dbReference type="RuleBase" id="RU003661"/>
    </source>
</evidence>
<keyword evidence="5 12" id="KW-0138">CF(0)</keyword>
<evidence type="ECO:0000256" key="8">
    <source>
        <dbReference type="ARBA" id="ARBA00022989"/>
    </source>
</evidence>
<dbReference type="GO" id="GO:0015078">
    <property type="term" value="F:proton transmembrane transporter activity"/>
    <property type="evidence" value="ECO:0007669"/>
    <property type="project" value="InterPro"/>
</dbReference>
<accession>A0A346RK18</accession>
<dbReference type="EMBL" id="MG193505">
    <property type="protein sequence ID" value="AXS66415.1"/>
    <property type="molecule type" value="Genomic_DNA"/>
</dbReference>
<dbReference type="GO" id="GO:0015986">
    <property type="term" value="P:proton motive force-driven ATP synthesis"/>
    <property type="evidence" value="ECO:0007669"/>
    <property type="project" value="InterPro"/>
</dbReference>
<protein>
    <recommendedName>
        <fullName evidence="12">ATP synthase complex subunit 8</fullName>
    </recommendedName>
</protein>
<evidence type="ECO:0000256" key="1">
    <source>
        <dbReference type="ARBA" id="ARBA00004304"/>
    </source>
</evidence>
<evidence type="ECO:0000256" key="6">
    <source>
        <dbReference type="ARBA" id="ARBA00022692"/>
    </source>
</evidence>
<keyword evidence="8 13" id="KW-1133">Transmembrane helix</keyword>
<evidence type="ECO:0000256" key="3">
    <source>
        <dbReference type="ARBA" id="ARBA00011291"/>
    </source>
</evidence>
<feature type="transmembrane region" description="Helical" evidence="13">
    <location>
        <begin position="12"/>
        <end position="31"/>
    </location>
</feature>
<gene>
    <name evidence="14" type="primary">atp8</name>
</gene>
<comment type="subcellular location">
    <subcellularLocation>
        <location evidence="1 12">Mitochondrion membrane</location>
        <topology evidence="1 12">Single-pass membrane protein</topology>
    </subcellularLocation>
</comment>